<dbReference type="GeneID" id="43759415"/>
<dbReference type="Proteomes" id="UP000182836">
    <property type="component" value="Unassembled WGS sequence"/>
</dbReference>
<dbReference type="EMBL" id="FNED01000031">
    <property type="protein sequence ID" value="SDJ89337.1"/>
    <property type="molecule type" value="Genomic_DNA"/>
</dbReference>
<accession>A0A0D1WC85</accession>
<keyword evidence="3" id="KW-1185">Reference proteome</keyword>
<dbReference type="PATRIC" id="fig|47500.8.peg.6482"/>
<proteinExistence type="predicted"/>
<dbReference type="Proteomes" id="UP000037269">
    <property type="component" value="Unassembled WGS sequence"/>
</dbReference>
<sequence>MKMYERIRSYANENGIKFSHIADKSGIERKRFYRMINGETSMSADEFEKIFIYGLSLEKKNFFVEKFSLNENLIDDSA</sequence>
<dbReference type="OrthoDB" id="2921231at2"/>
<dbReference type="CDD" id="cd00093">
    <property type="entry name" value="HTH_XRE"/>
    <property type="match status" value="1"/>
</dbReference>
<dbReference type="RefSeq" id="WP_043065725.1">
    <property type="nucleotide sequence ID" value="NZ_BJOA01000097.1"/>
</dbReference>
<dbReference type="InterPro" id="IPR001387">
    <property type="entry name" value="Cro/C1-type_HTH"/>
</dbReference>
<reference evidence="1 3" key="1">
    <citation type="submission" date="2015-07" db="EMBL/GenBank/DDBJ databases">
        <title>Fjat-14205 dsm 2895.</title>
        <authorList>
            <person name="Liu B."/>
            <person name="Wang J."/>
            <person name="Zhu Y."/>
            <person name="Liu G."/>
            <person name="Chen Q."/>
            <person name="Chen Z."/>
            <person name="Lan J."/>
            <person name="Che J."/>
            <person name="Ge C."/>
            <person name="Shi H."/>
            <person name="Pan Z."/>
            <person name="Liu X."/>
        </authorList>
    </citation>
    <scope>NUCLEOTIDE SEQUENCE [LARGE SCALE GENOMIC DNA]</scope>
    <source>
        <strain evidence="1 3">DSM 2895</strain>
    </source>
</reference>
<evidence type="ECO:0000313" key="1">
    <source>
        <dbReference type="EMBL" id="KON84248.1"/>
    </source>
</evidence>
<dbReference type="InterPro" id="IPR010982">
    <property type="entry name" value="Lambda_DNA-bd_dom_sf"/>
</dbReference>
<protein>
    <recommendedName>
        <fullName evidence="5">XRE family transcriptional regulator</fullName>
    </recommendedName>
</protein>
<organism evidence="1 3">
    <name type="scientific">Aneurinibacillus migulanus</name>
    <name type="common">Bacillus migulanus</name>
    <dbReference type="NCBI Taxonomy" id="47500"/>
    <lineage>
        <taxon>Bacteria</taxon>
        <taxon>Bacillati</taxon>
        <taxon>Bacillota</taxon>
        <taxon>Bacilli</taxon>
        <taxon>Bacillales</taxon>
        <taxon>Paenibacillaceae</taxon>
        <taxon>Aneurinibacillus group</taxon>
        <taxon>Aneurinibacillus</taxon>
    </lineage>
</organism>
<dbReference type="SUPFAM" id="SSF47413">
    <property type="entry name" value="lambda repressor-like DNA-binding domains"/>
    <property type="match status" value="1"/>
</dbReference>
<dbReference type="EMBL" id="LGUG01000013">
    <property type="protein sequence ID" value="KON84248.1"/>
    <property type="molecule type" value="Genomic_DNA"/>
</dbReference>
<gene>
    <name evidence="1" type="ORF">AF333_30395</name>
    <name evidence="2" type="ORF">SAMN04487909_13164</name>
</gene>
<reference evidence="2 4" key="2">
    <citation type="submission" date="2016-10" db="EMBL/GenBank/DDBJ databases">
        <authorList>
            <person name="de Groot N.N."/>
        </authorList>
    </citation>
    <scope>NUCLEOTIDE SEQUENCE [LARGE SCALE GENOMIC DNA]</scope>
    <source>
        <strain evidence="2 4">DSM 2895</strain>
    </source>
</reference>
<evidence type="ECO:0000313" key="4">
    <source>
        <dbReference type="Proteomes" id="UP000182836"/>
    </source>
</evidence>
<evidence type="ECO:0000313" key="2">
    <source>
        <dbReference type="EMBL" id="SDJ89337.1"/>
    </source>
</evidence>
<name>A0A0D1WC85_ANEMI</name>
<evidence type="ECO:0000313" key="3">
    <source>
        <dbReference type="Proteomes" id="UP000037269"/>
    </source>
</evidence>
<dbReference type="GO" id="GO:0003677">
    <property type="term" value="F:DNA binding"/>
    <property type="evidence" value="ECO:0007669"/>
    <property type="project" value="InterPro"/>
</dbReference>
<dbReference type="AlphaFoldDB" id="A0A0D1WC85"/>
<evidence type="ECO:0008006" key="5">
    <source>
        <dbReference type="Google" id="ProtNLM"/>
    </source>
</evidence>